<evidence type="ECO:0000259" key="6">
    <source>
        <dbReference type="Pfam" id="PF01709"/>
    </source>
</evidence>
<dbReference type="PANTHER" id="PTHR12532">
    <property type="entry name" value="TRANSLATIONAL ACTIVATOR OF CYTOCHROME C OXIDASE 1"/>
    <property type="match status" value="1"/>
</dbReference>
<dbReference type="SUPFAM" id="SSF75625">
    <property type="entry name" value="YebC-like"/>
    <property type="match status" value="1"/>
</dbReference>
<keyword evidence="4" id="KW-0238">DNA-binding</keyword>
<sequence length="215" mass="23470">MKARPRRLSDSMSLGSCFNMERFILTASFQFPVRAASMACLANSVGCIGKSIGDGTIKSMSGHSKWATIHRQKGINDAKKGAIFTKLGKAITIAVKQGKGLQLALEKAKQYNMPKDNIERALHPAQGELYEVTFEGFGPGGVAVIVSAVTDNKLRTAAAMWELLKKGTVAYLFSADKTPNFEVRVEDVATRAKIEAVLEKLENLDDVQKVWTNYA</sequence>
<evidence type="ECO:0000259" key="7">
    <source>
        <dbReference type="Pfam" id="PF20772"/>
    </source>
</evidence>
<dbReference type="Proteomes" id="UP000034307">
    <property type="component" value="Unassembled WGS sequence"/>
</dbReference>
<feature type="domain" description="TACO1/YebC-like N-terminal" evidence="7">
    <location>
        <begin position="64"/>
        <end position="128"/>
    </location>
</feature>
<keyword evidence="3" id="KW-0805">Transcription regulation</keyword>
<dbReference type="InterPro" id="IPR002876">
    <property type="entry name" value="Transcrip_reg_TACO1-like"/>
</dbReference>
<dbReference type="InterPro" id="IPR029072">
    <property type="entry name" value="YebC-like"/>
</dbReference>
<comment type="similarity">
    <text evidence="1">Belongs to the TACO1 family.</text>
</comment>
<gene>
    <name evidence="8" type="ORF">UX80_C0003G0082</name>
</gene>
<evidence type="ECO:0008006" key="10">
    <source>
        <dbReference type="Google" id="ProtNLM"/>
    </source>
</evidence>
<dbReference type="EMBL" id="LCNO01000003">
    <property type="protein sequence ID" value="KKU58427.1"/>
    <property type="molecule type" value="Genomic_DNA"/>
</dbReference>
<feature type="domain" description="TACO1/YebC-like second and third" evidence="6">
    <location>
        <begin position="131"/>
        <end position="168"/>
    </location>
</feature>
<protein>
    <recommendedName>
        <fullName evidence="10">Transcriptional regulator</fullName>
    </recommendedName>
</protein>
<proteinExistence type="inferred from homology"/>
<accession>A0A0G1RMT4</accession>
<dbReference type="InterPro" id="IPR049083">
    <property type="entry name" value="TACO1_YebC_N"/>
</dbReference>
<dbReference type="GO" id="GO:0003677">
    <property type="term" value="F:DNA binding"/>
    <property type="evidence" value="ECO:0007669"/>
    <property type="project" value="UniProtKB-KW"/>
</dbReference>
<dbReference type="STRING" id="1618358.UX80_C0003G0082"/>
<dbReference type="AlphaFoldDB" id="A0A0G1RMT4"/>
<keyword evidence="5" id="KW-0804">Transcription</keyword>
<reference evidence="8 9" key="1">
    <citation type="journal article" date="2015" name="Nature">
        <title>rRNA introns, odd ribosomes, and small enigmatic genomes across a large radiation of phyla.</title>
        <authorList>
            <person name="Brown C.T."/>
            <person name="Hug L.A."/>
            <person name="Thomas B.C."/>
            <person name="Sharon I."/>
            <person name="Castelle C.J."/>
            <person name="Singh A."/>
            <person name="Wilkins M.J."/>
            <person name="Williams K.H."/>
            <person name="Banfield J.F."/>
        </authorList>
    </citation>
    <scope>NUCLEOTIDE SEQUENCE [LARGE SCALE GENOMIC DNA]</scope>
</reference>
<dbReference type="Gene3D" id="1.10.10.200">
    <property type="match status" value="1"/>
</dbReference>
<dbReference type="InterPro" id="IPR026564">
    <property type="entry name" value="Transcrip_reg_TACO1-like_dom3"/>
</dbReference>
<evidence type="ECO:0000313" key="9">
    <source>
        <dbReference type="Proteomes" id="UP000034307"/>
    </source>
</evidence>
<dbReference type="Gene3D" id="3.30.70.980">
    <property type="match status" value="1"/>
</dbReference>
<comment type="caution">
    <text evidence="8">The sequence shown here is derived from an EMBL/GenBank/DDBJ whole genome shotgun (WGS) entry which is preliminary data.</text>
</comment>
<dbReference type="GO" id="GO:0005829">
    <property type="term" value="C:cytosol"/>
    <property type="evidence" value="ECO:0007669"/>
    <property type="project" value="TreeGrafter"/>
</dbReference>
<dbReference type="InterPro" id="IPR048300">
    <property type="entry name" value="TACO1_YebC-like_2nd/3rd_dom"/>
</dbReference>
<keyword evidence="2" id="KW-0963">Cytoplasm</keyword>
<evidence type="ECO:0000256" key="2">
    <source>
        <dbReference type="ARBA" id="ARBA00022490"/>
    </source>
</evidence>
<evidence type="ECO:0000313" key="8">
    <source>
        <dbReference type="EMBL" id="KKU58427.1"/>
    </source>
</evidence>
<dbReference type="PANTHER" id="PTHR12532:SF6">
    <property type="entry name" value="TRANSCRIPTIONAL REGULATORY PROTEIN YEBC-RELATED"/>
    <property type="match status" value="1"/>
</dbReference>
<dbReference type="InterPro" id="IPR017856">
    <property type="entry name" value="Integrase-like_N"/>
</dbReference>
<name>A0A0G1RMT4_9BACT</name>
<evidence type="ECO:0000256" key="4">
    <source>
        <dbReference type="ARBA" id="ARBA00023125"/>
    </source>
</evidence>
<evidence type="ECO:0000256" key="1">
    <source>
        <dbReference type="ARBA" id="ARBA00008724"/>
    </source>
</evidence>
<dbReference type="Pfam" id="PF20772">
    <property type="entry name" value="TACO1_YebC_N"/>
    <property type="match status" value="1"/>
</dbReference>
<dbReference type="Pfam" id="PF01709">
    <property type="entry name" value="Transcrip_reg"/>
    <property type="match status" value="1"/>
</dbReference>
<organism evidence="8 9">
    <name type="scientific">Candidatus Amesbacteria bacterium GW2011_GWA2_47_11b</name>
    <dbReference type="NCBI Taxonomy" id="1618358"/>
    <lineage>
        <taxon>Bacteria</taxon>
        <taxon>Candidatus Amesiibacteriota</taxon>
    </lineage>
</organism>
<evidence type="ECO:0000256" key="3">
    <source>
        <dbReference type="ARBA" id="ARBA00023015"/>
    </source>
</evidence>
<evidence type="ECO:0000256" key="5">
    <source>
        <dbReference type="ARBA" id="ARBA00023163"/>
    </source>
</evidence>